<proteinExistence type="predicted"/>
<feature type="compositionally biased region" description="Acidic residues" evidence="1">
    <location>
        <begin position="7"/>
        <end position="16"/>
    </location>
</feature>
<dbReference type="EMBL" id="GGYP01000484">
    <property type="protein sequence ID" value="MDE45255.1"/>
    <property type="molecule type" value="Transcribed_RNA"/>
</dbReference>
<dbReference type="AlphaFoldDB" id="A0A6G1S429"/>
<dbReference type="Gene3D" id="3.30.710.10">
    <property type="entry name" value="Potassium Channel Kv1.1, Chain A"/>
    <property type="match status" value="1"/>
</dbReference>
<name>A0A6G1S429_9ACAR</name>
<feature type="domain" description="Potassium channel tetramerisation-type BTB" evidence="2">
    <location>
        <begin position="47"/>
        <end position="127"/>
    </location>
</feature>
<accession>A0A6G1S429</accession>
<dbReference type="SUPFAM" id="SSF54695">
    <property type="entry name" value="POZ domain"/>
    <property type="match status" value="1"/>
</dbReference>
<dbReference type="GO" id="GO:0051260">
    <property type="term" value="P:protein homooligomerization"/>
    <property type="evidence" value="ECO:0007669"/>
    <property type="project" value="InterPro"/>
</dbReference>
<evidence type="ECO:0000313" key="3">
    <source>
        <dbReference type="EMBL" id="MDE45255.1"/>
    </source>
</evidence>
<gene>
    <name evidence="3" type="ORF">g.19314</name>
</gene>
<organism evidence="3">
    <name type="scientific">Aceria tosichella</name>
    <name type="common">wheat curl mite</name>
    <dbReference type="NCBI Taxonomy" id="561515"/>
    <lineage>
        <taxon>Eukaryota</taxon>
        <taxon>Metazoa</taxon>
        <taxon>Ecdysozoa</taxon>
        <taxon>Arthropoda</taxon>
        <taxon>Chelicerata</taxon>
        <taxon>Arachnida</taxon>
        <taxon>Acari</taxon>
        <taxon>Acariformes</taxon>
        <taxon>Trombidiformes</taxon>
        <taxon>Prostigmata</taxon>
        <taxon>Eupodina</taxon>
        <taxon>Eriophyoidea</taxon>
        <taxon>Eriophyidae</taxon>
        <taxon>Eriophyinae</taxon>
        <taxon>Aceriini</taxon>
        <taxon>Aceria</taxon>
    </lineage>
</organism>
<evidence type="ECO:0000259" key="2">
    <source>
        <dbReference type="Pfam" id="PF02214"/>
    </source>
</evidence>
<protein>
    <recommendedName>
        <fullName evidence="2">Potassium channel tetramerisation-type BTB domain-containing protein</fullName>
    </recommendedName>
</protein>
<dbReference type="InterPro" id="IPR003131">
    <property type="entry name" value="T1-type_BTB"/>
</dbReference>
<sequence length="290" mass="33289">MANNEDCPNEEEEESSPDCSDNNSVCLGKSIKGAECLDLVRFVVSEYIYVCHKSTILKYPDSKLAELIKPENDPRKSGSDHIVIDRNGKLFGVILRLMRNSADKCWEDLEKTEIDDLVEELVFLQLDILKKYVEKTAVKLNDVTVGLLEAGKNYIYDEPTILIMPASLKAFGEDWRNMSKQLRSSRKFSIWIDDLNYRRTVDFNDEPEVFRFFSGSEDKRNNLPRLFAEGHPASYGDLIFETRTKRSKDNFLKFLIAVDMFLNSTSTEELLAVEKRIPGVKLKRHPKASS</sequence>
<evidence type="ECO:0000256" key="1">
    <source>
        <dbReference type="SAM" id="MobiDB-lite"/>
    </source>
</evidence>
<feature type="region of interest" description="Disordered" evidence="1">
    <location>
        <begin position="1"/>
        <end position="21"/>
    </location>
</feature>
<dbReference type="InterPro" id="IPR011333">
    <property type="entry name" value="SKP1/BTB/POZ_sf"/>
</dbReference>
<reference evidence="3" key="1">
    <citation type="submission" date="2018-10" db="EMBL/GenBank/DDBJ databases">
        <title>Transcriptome assembly of Aceria tosichella (Wheat curl mite) Type 2.</title>
        <authorList>
            <person name="Scully E.D."/>
            <person name="Geib S.M."/>
            <person name="Palmer N.A."/>
            <person name="Gupta A.K."/>
            <person name="Sarath G."/>
            <person name="Tatineni S."/>
        </authorList>
    </citation>
    <scope>NUCLEOTIDE SEQUENCE</scope>
    <source>
        <strain evidence="3">LincolnNE</strain>
    </source>
</reference>
<dbReference type="Pfam" id="PF02214">
    <property type="entry name" value="BTB_2"/>
    <property type="match status" value="1"/>
</dbReference>